<evidence type="ECO:0000256" key="4">
    <source>
        <dbReference type="SAM" id="Coils"/>
    </source>
</evidence>
<comment type="caution">
    <text evidence="8">The sequence shown here is derived from an EMBL/GenBank/DDBJ whole genome shotgun (WGS) entry which is preliminary data.</text>
</comment>
<reference evidence="8 9" key="1">
    <citation type="submission" date="2007-01" db="EMBL/GenBank/DDBJ databases">
        <authorList>
            <person name="Haygood M."/>
            <person name="Podell S."/>
            <person name="Anderson C."/>
            <person name="Hopkinson B."/>
            <person name="Roe K."/>
            <person name="Barbeau K."/>
            <person name="Gaasterland T."/>
            <person name="Ferriera S."/>
            <person name="Johnson J."/>
            <person name="Kravitz S."/>
            <person name="Beeson K."/>
            <person name="Sutton G."/>
            <person name="Rogers Y.-H."/>
            <person name="Friedman R."/>
            <person name="Frazier M."/>
            <person name="Venter J.C."/>
        </authorList>
    </citation>
    <scope>NUCLEOTIDE SEQUENCE [LARGE SCALE GENOMIC DNA]</scope>
    <source>
        <strain evidence="8 9">ATCC 23134</strain>
    </source>
</reference>
<dbReference type="CDD" id="cd19499">
    <property type="entry name" value="RecA-like_ClpB_Hsp104-like"/>
    <property type="match status" value="1"/>
</dbReference>
<dbReference type="Gene3D" id="3.40.50.300">
    <property type="entry name" value="P-loop containing nucleotide triphosphate hydrolases"/>
    <property type="match status" value="2"/>
</dbReference>
<feature type="coiled-coil region" evidence="4">
    <location>
        <begin position="825"/>
        <end position="884"/>
    </location>
</feature>
<evidence type="ECO:0000259" key="7">
    <source>
        <dbReference type="SMART" id="SM01086"/>
    </source>
</evidence>
<dbReference type="InterPro" id="IPR050130">
    <property type="entry name" value="ClpA_ClpB"/>
</dbReference>
<dbReference type="GO" id="GO:0034605">
    <property type="term" value="P:cellular response to heat"/>
    <property type="evidence" value="ECO:0007669"/>
    <property type="project" value="TreeGrafter"/>
</dbReference>
<feature type="domain" description="AAA+ ATPase" evidence="6">
    <location>
        <begin position="491"/>
        <end position="647"/>
    </location>
</feature>
<gene>
    <name evidence="8" type="ORF">M23134_01764</name>
</gene>
<dbReference type="SUPFAM" id="SSF52540">
    <property type="entry name" value="P-loop containing nucleoside triphosphate hydrolases"/>
    <property type="match status" value="2"/>
</dbReference>
<evidence type="ECO:0000256" key="5">
    <source>
        <dbReference type="SAM" id="MobiDB-lite"/>
    </source>
</evidence>
<sequence>MKKIKLNLLISEVTHQSGVTVTSPLHFNDIVRLNVSEIGVARQLYKAIHKNLLTQGQYHPLLKYVLDQPLIQETIEIELEASKQKFFPKLTLSYELFYLENHHQQFLGFVPTLGVQSAGNSLEELKENLKDNIQLEFIRKKRLKSPTSLLTTQWFSNIKIHTVPTEFNFYTLSEQEDIQQRDQESILPQIAHRLSANEVELFGLTKEYDQLLTTMKAKHRNSVLVVGGSGKGKTALIKEFCRVKGQHGLSDVSVWEVSAAQLLHRLTGLGSWEEYLADVCRELRKSGDILYVSNFSELFEVGQYVGNNMSMADYLRDYISRGEITIISECTPEEASRIEMRSPGYLGLLNTINIEDMSDEQVLEIVTKKVNYIATQKNCAVEEEAIQEILRLQQWYTPYSELPGKTIHFLASIVSDKEKKEIKIIDKPAIFERFCQETGMPEFMINPEIALEVDKMQHYFQTNIYGQNEAIHTVSDLLVAIKAAVVRRGKPLASLLFVGPTGVGKTEMAKVLAQFMFGNRNKMIRFDMSEYTDTRAIMRLTGDGTSGEGLLTSSIRQDPFSVLLFDELEKVHPSFYDLLLQILGEGRLTDARGRVADFCSTIIIMTSNIGARSFQTGSIGFVETKNEAEAAAAHFKSEVQAYFRPELFNRLDRVIAFAPLDKPIVRKIIDREIDLVKKREGIKGRNLEVNIGQNVLDYLGKKGYNANYGARFLQRTLQTQLIVPLSQALNEYDFLQPLQVDVFLKKPLEKPTKKSKDNKGVKTYVANVDNGAQTATIVFEIQRRDDIQITQKVISESEKLKFIDFITLITRYRRETNTIDRGSYFARFLSKIDQLERKLQKAKKRKKENDFWKNEEQRKYYYELINLRKKFESSFEEIEEIESDNFLILNGVEEKKDEIALHAQFKLWAQNFMTLKAHLVSLENPEFSVCSMGIYGARLSLFTITDLYIEFAKAHNLSVEMYTLWHNKHGYLEGNVMETNAKTKPEEEISEETEVLNEEVEEDNQNGKEKKPVVRRRIYQRQPYDKRKNPEPQNLIGIEIEFKGTLPYLYFKNEGGVHHFTAKSGSQQKYLMAVLPQGLEKYKRPENVFRRTSFQDQKARRNYEPKMFRDKAYGIKIEDPDYQKALNEALLQQFFKQIDKYLLD</sequence>
<feature type="compositionally biased region" description="Acidic residues" evidence="5">
    <location>
        <begin position="988"/>
        <end position="1004"/>
    </location>
</feature>
<dbReference type="Pfam" id="PF10431">
    <property type="entry name" value="ClpB_D2-small"/>
    <property type="match status" value="1"/>
</dbReference>
<dbReference type="PRINTS" id="PR00300">
    <property type="entry name" value="CLPPROTEASEA"/>
</dbReference>
<protein>
    <submittedName>
        <fullName evidence="8">ATP-dependent Clp protease, ATP-binding subunit ClpC, putative</fullName>
    </submittedName>
</protein>
<dbReference type="Proteomes" id="UP000004095">
    <property type="component" value="Unassembled WGS sequence"/>
</dbReference>
<dbReference type="GO" id="GO:0006508">
    <property type="term" value="P:proteolysis"/>
    <property type="evidence" value="ECO:0007669"/>
    <property type="project" value="UniProtKB-KW"/>
</dbReference>
<dbReference type="eggNOG" id="COG0542">
    <property type="taxonomic scope" value="Bacteria"/>
</dbReference>
<dbReference type="InterPro" id="IPR019489">
    <property type="entry name" value="Clp_ATPase_C"/>
</dbReference>
<dbReference type="PANTHER" id="PTHR11638:SF18">
    <property type="entry name" value="HEAT SHOCK PROTEIN 104"/>
    <property type="match status" value="1"/>
</dbReference>
<dbReference type="InterPro" id="IPR027417">
    <property type="entry name" value="P-loop_NTPase"/>
</dbReference>
<keyword evidence="8" id="KW-0645">Protease</keyword>
<evidence type="ECO:0000313" key="8">
    <source>
        <dbReference type="EMBL" id="EAY24424.1"/>
    </source>
</evidence>
<feature type="region of interest" description="Disordered" evidence="5">
    <location>
        <begin position="982"/>
        <end position="1012"/>
    </location>
</feature>
<proteinExistence type="predicted"/>
<dbReference type="OrthoDB" id="9803641at2"/>
<dbReference type="Gene3D" id="1.10.8.60">
    <property type="match status" value="1"/>
</dbReference>
<evidence type="ECO:0000256" key="2">
    <source>
        <dbReference type="ARBA" id="ARBA00022840"/>
    </source>
</evidence>
<keyword evidence="1" id="KW-0547">Nucleotide-binding</keyword>
<evidence type="ECO:0000313" key="9">
    <source>
        <dbReference type="Proteomes" id="UP000004095"/>
    </source>
</evidence>
<dbReference type="InterPro" id="IPR003593">
    <property type="entry name" value="AAA+_ATPase"/>
</dbReference>
<name>A1ZYY8_MICM2</name>
<dbReference type="InterPro" id="IPR001270">
    <property type="entry name" value="ClpA/B"/>
</dbReference>
<dbReference type="RefSeq" id="WP_002704888.1">
    <property type="nucleotide sequence ID" value="NZ_AAWS01000070.1"/>
</dbReference>
<keyword evidence="2 8" id="KW-0067">ATP-binding</keyword>
<dbReference type="GO" id="GO:0005524">
    <property type="term" value="F:ATP binding"/>
    <property type="evidence" value="ECO:0007669"/>
    <property type="project" value="UniProtKB-KW"/>
</dbReference>
<dbReference type="SMART" id="SM01086">
    <property type="entry name" value="ClpB_D2-small"/>
    <property type="match status" value="1"/>
</dbReference>
<evidence type="ECO:0000259" key="6">
    <source>
        <dbReference type="SMART" id="SM00382"/>
    </source>
</evidence>
<dbReference type="AlphaFoldDB" id="A1ZYY8"/>
<keyword evidence="4" id="KW-0175">Coiled coil</keyword>
<feature type="domain" description="Clp ATPase C-terminal" evidence="7">
    <location>
        <begin position="660"/>
        <end position="743"/>
    </location>
</feature>
<dbReference type="InterPro" id="IPR003959">
    <property type="entry name" value="ATPase_AAA_core"/>
</dbReference>
<accession>A1ZYY8</accession>
<dbReference type="GO" id="GO:0005737">
    <property type="term" value="C:cytoplasm"/>
    <property type="evidence" value="ECO:0007669"/>
    <property type="project" value="TreeGrafter"/>
</dbReference>
<keyword evidence="9" id="KW-1185">Reference proteome</keyword>
<keyword evidence="3" id="KW-0143">Chaperone</keyword>
<dbReference type="GO" id="GO:0008233">
    <property type="term" value="F:peptidase activity"/>
    <property type="evidence" value="ECO:0007669"/>
    <property type="project" value="UniProtKB-KW"/>
</dbReference>
<keyword evidence="8" id="KW-0378">Hydrolase</keyword>
<dbReference type="EMBL" id="AAWS01000070">
    <property type="protein sequence ID" value="EAY24424.1"/>
    <property type="molecule type" value="Genomic_DNA"/>
</dbReference>
<organism evidence="8 9">
    <name type="scientific">Microscilla marina ATCC 23134</name>
    <dbReference type="NCBI Taxonomy" id="313606"/>
    <lineage>
        <taxon>Bacteria</taxon>
        <taxon>Pseudomonadati</taxon>
        <taxon>Bacteroidota</taxon>
        <taxon>Cytophagia</taxon>
        <taxon>Cytophagales</taxon>
        <taxon>Microscillaceae</taxon>
        <taxon>Microscilla</taxon>
    </lineage>
</organism>
<evidence type="ECO:0000256" key="3">
    <source>
        <dbReference type="ARBA" id="ARBA00023186"/>
    </source>
</evidence>
<dbReference type="GO" id="GO:0016887">
    <property type="term" value="F:ATP hydrolysis activity"/>
    <property type="evidence" value="ECO:0007669"/>
    <property type="project" value="InterPro"/>
</dbReference>
<dbReference type="Pfam" id="PF07724">
    <property type="entry name" value="AAA_2"/>
    <property type="match status" value="1"/>
</dbReference>
<evidence type="ECO:0000256" key="1">
    <source>
        <dbReference type="ARBA" id="ARBA00022741"/>
    </source>
</evidence>
<dbReference type="SMART" id="SM00382">
    <property type="entry name" value="AAA"/>
    <property type="match status" value="1"/>
</dbReference>
<dbReference type="PANTHER" id="PTHR11638">
    <property type="entry name" value="ATP-DEPENDENT CLP PROTEASE"/>
    <property type="match status" value="1"/>
</dbReference>